<dbReference type="PANTHER" id="PTHR23535">
    <property type="entry name" value="SUGAR EFFLUX TRANSPORTER A-RELATED"/>
    <property type="match status" value="1"/>
</dbReference>
<feature type="transmembrane region" description="Helical" evidence="8">
    <location>
        <begin position="374"/>
        <end position="393"/>
    </location>
</feature>
<gene>
    <name evidence="9" type="ORF">LOM8899_00850</name>
</gene>
<dbReference type="OrthoDB" id="1491684at2"/>
<feature type="transmembrane region" description="Helical" evidence="8">
    <location>
        <begin position="79"/>
        <end position="98"/>
    </location>
</feature>
<evidence type="ECO:0000256" key="6">
    <source>
        <dbReference type="ARBA" id="ARBA00022989"/>
    </source>
</evidence>
<evidence type="ECO:0000256" key="3">
    <source>
        <dbReference type="ARBA" id="ARBA00022475"/>
    </source>
</evidence>
<feature type="transmembrane region" description="Helical" evidence="8">
    <location>
        <begin position="172"/>
        <end position="192"/>
    </location>
</feature>
<keyword evidence="5 8" id="KW-0812">Transmembrane</keyword>
<keyword evidence="2" id="KW-0813">Transport</keyword>
<keyword evidence="10" id="KW-1185">Reference proteome</keyword>
<feature type="transmembrane region" description="Helical" evidence="8">
    <location>
        <begin position="345"/>
        <end position="368"/>
    </location>
</feature>
<keyword evidence="6 8" id="KW-1133">Transmembrane helix</keyword>
<reference evidence="9 10" key="1">
    <citation type="submission" date="2017-05" db="EMBL/GenBank/DDBJ databases">
        <authorList>
            <person name="Song R."/>
            <person name="Chenine A.L."/>
            <person name="Ruprecht R.M."/>
        </authorList>
    </citation>
    <scope>NUCLEOTIDE SEQUENCE [LARGE SCALE GENOMIC DNA]</scope>
    <source>
        <strain evidence="9 10">CECT 8899</strain>
    </source>
</reference>
<dbReference type="InterPro" id="IPR036259">
    <property type="entry name" value="MFS_trans_sf"/>
</dbReference>
<dbReference type="PANTHER" id="PTHR23535:SF2">
    <property type="entry name" value="SUGAR EFFLUX TRANSPORTER A-RELATED"/>
    <property type="match status" value="1"/>
</dbReference>
<evidence type="ECO:0000256" key="7">
    <source>
        <dbReference type="ARBA" id="ARBA00023136"/>
    </source>
</evidence>
<dbReference type="EMBL" id="FXZK01000001">
    <property type="protein sequence ID" value="SMY06721.1"/>
    <property type="molecule type" value="Genomic_DNA"/>
</dbReference>
<feature type="transmembrane region" description="Helical" evidence="8">
    <location>
        <begin position="104"/>
        <end position="128"/>
    </location>
</feature>
<keyword evidence="3" id="KW-1003">Cell membrane</keyword>
<dbReference type="GO" id="GO:0022857">
    <property type="term" value="F:transmembrane transporter activity"/>
    <property type="evidence" value="ECO:0007669"/>
    <property type="project" value="InterPro"/>
</dbReference>
<evidence type="ECO:0000256" key="2">
    <source>
        <dbReference type="ARBA" id="ARBA00022448"/>
    </source>
</evidence>
<comment type="subcellular location">
    <subcellularLocation>
        <location evidence="1">Cell membrane</location>
        <topology evidence="1">Multi-pass membrane protein</topology>
    </subcellularLocation>
</comment>
<dbReference type="GO" id="GO:0005886">
    <property type="term" value="C:plasma membrane"/>
    <property type="evidence" value="ECO:0007669"/>
    <property type="project" value="UniProtKB-SubCell"/>
</dbReference>
<feature type="transmembrane region" description="Helical" evidence="8">
    <location>
        <begin position="258"/>
        <end position="278"/>
    </location>
</feature>
<organism evidence="9 10">
    <name type="scientific">Flavimaricola marinus</name>
    <dbReference type="NCBI Taxonomy" id="1819565"/>
    <lineage>
        <taxon>Bacteria</taxon>
        <taxon>Pseudomonadati</taxon>
        <taxon>Pseudomonadota</taxon>
        <taxon>Alphaproteobacteria</taxon>
        <taxon>Rhodobacterales</taxon>
        <taxon>Paracoccaceae</taxon>
        <taxon>Flavimaricola</taxon>
    </lineage>
</organism>
<proteinExistence type="predicted"/>
<protein>
    <submittedName>
        <fullName evidence="9">Major Facilitator Superfamily protein</fullName>
    </submittedName>
</protein>
<keyword evidence="4" id="KW-0762">Sugar transport</keyword>
<keyword evidence="7 8" id="KW-0472">Membrane</keyword>
<name>A0A238LAU9_9RHOB</name>
<accession>A0A238LAU9</accession>
<feature type="transmembrane region" description="Helical" evidence="8">
    <location>
        <begin position="21"/>
        <end position="42"/>
    </location>
</feature>
<dbReference type="AlphaFoldDB" id="A0A238LAU9"/>
<evidence type="ECO:0000256" key="4">
    <source>
        <dbReference type="ARBA" id="ARBA00022597"/>
    </source>
</evidence>
<evidence type="ECO:0000313" key="10">
    <source>
        <dbReference type="Proteomes" id="UP000201613"/>
    </source>
</evidence>
<feature type="transmembrane region" description="Helical" evidence="8">
    <location>
        <begin position="311"/>
        <end position="333"/>
    </location>
</feature>
<feature type="transmembrane region" description="Helical" evidence="8">
    <location>
        <begin position="285"/>
        <end position="305"/>
    </location>
</feature>
<dbReference type="SUPFAM" id="SSF103473">
    <property type="entry name" value="MFS general substrate transporter"/>
    <property type="match status" value="1"/>
</dbReference>
<evidence type="ECO:0000256" key="8">
    <source>
        <dbReference type="SAM" id="Phobius"/>
    </source>
</evidence>
<evidence type="ECO:0000256" key="1">
    <source>
        <dbReference type="ARBA" id="ARBA00004651"/>
    </source>
</evidence>
<evidence type="ECO:0000256" key="5">
    <source>
        <dbReference type="ARBA" id="ARBA00022692"/>
    </source>
</evidence>
<dbReference type="Proteomes" id="UP000201613">
    <property type="component" value="Unassembled WGS sequence"/>
</dbReference>
<evidence type="ECO:0000313" key="9">
    <source>
        <dbReference type="EMBL" id="SMY06721.1"/>
    </source>
</evidence>
<sequence length="399" mass="41408">MQNIALIWRDPTLRMLGLATLIFGSLVASFSPYVSLLGIQFFGLSDGGYALVLTGSLLVSVTASVIVGIVTDQRPARKAMAAVAALSSIAGLVLVTIAPSTLTFVFAHLLFLPLGSTLLGQIFAIARLHTAEMAEADRDGVTAVIRALFAVPFALLLPLWGMAFNAEVSLLVLYPTTLAMAVALLAMVLWIWPSDGAAPWTEQKSGLGFFASLAEVANGPISLRLLAMGAVHSGSTLMAVLLALVFTETAGRGSGDAAIFFGAFVALEICVMLSVGVLVRRYRRLHIIAAGAANYALFMGLFPGLAPTGFVWLLILPVSVGGGLIYSLSISYLQDLLGARAGAGASLVALQRMVSEGLAAAIFALGAVLGGYDVAAYIGAVTILIGTAALLLLDDGPRR</sequence>
<feature type="transmembrane region" description="Helical" evidence="8">
    <location>
        <begin position="48"/>
        <end position="70"/>
    </location>
</feature>
<dbReference type="Gene3D" id="1.20.1250.20">
    <property type="entry name" value="MFS general substrate transporter like domains"/>
    <property type="match status" value="1"/>
</dbReference>
<dbReference type="RefSeq" id="WP_093990865.1">
    <property type="nucleotide sequence ID" value="NZ_FXZK01000001.1"/>
</dbReference>
<feature type="transmembrane region" description="Helical" evidence="8">
    <location>
        <begin position="140"/>
        <end position="160"/>
    </location>
</feature>
<dbReference type="Pfam" id="PF07690">
    <property type="entry name" value="MFS_1"/>
    <property type="match status" value="1"/>
</dbReference>
<dbReference type="InterPro" id="IPR011701">
    <property type="entry name" value="MFS"/>
</dbReference>
<feature type="transmembrane region" description="Helical" evidence="8">
    <location>
        <begin position="225"/>
        <end position="246"/>
    </location>
</feature>